<dbReference type="GO" id="GO:0005634">
    <property type="term" value="C:nucleus"/>
    <property type="evidence" value="ECO:0007669"/>
    <property type="project" value="TreeGrafter"/>
</dbReference>
<dbReference type="SMART" id="SM00360">
    <property type="entry name" value="RRM"/>
    <property type="match status" value="1"/>
</dbReference>
<keyword evidence="3" id="KW-0479">Metal-binding</keyword>
<dbReference type="Pfam" id="PF00076">
    <property type="entry name" value="RRM_1"/>
    <property type="match status" value="1"/>
</dbReference>
<feature type="compositionally biased region" description="Low complexity" evidence="4">
    <location>
        <begin position="520"/>
        <end position="529"/>
    </location>
</feature>
<dbReference type="PROSITE" id="PS50103">
    <property type="entry name" value="ZF_C3H1"/>
    <property type="match status" value="1"/>
</dbReference>
<feature type="zinc finger region" description="C3H1-type" evidence="3">
    <location>
        <begin position="194"/>
        <end position="222"/>
    </location>
</feature>
<feature type="compositionally biased region" description="Polar residues" evidence="4">
    <location>
        <begin position="260"/>
        <end position="280"/>
    </location>
</feature>
<dbReference type="EMBL" id="CAMGYJ010000008">
    <property type="protein sequence ID" value="CAI0455175.1"/>
    <property type="molecule type" value="Genomic_DNA"/>
</dbReference>
<dbReference type="CDD" id="cd12257">
    <property type="entry name" value="RRM1_RBM26_like"/>
    <property type="match status" value="1"/>
</dbReference>
<reference evidence="7" key="1">
    <citation type="submission" date="2022-08" db="EMBL/GenBank/DDBJ databases">
        <authorList>
            <person name="Gutierrez-Valencia J."/>
        </authorList>
    </citation>
    <scope>NUCLEOTIDE SEQUENCE</scope>
</reference>
<feature type="region of interest" description="Disordered" evidence="4">
    <location>
        <begin position="520"/>
        <end position="590"/>
    </location>
</feature>
<feature type="domain" description="C3H1-type" evidence="6">
    <location>
        <begin position="194"/>
        <end position="222"/>
    </location>
</feature>
<feature type="region of interest" description="Disordered" evidence="4">
    <location>
        <begin position="307"/>
        <end position="429"/>
    </location>
</feature>
<evidence type="ECO:0000256" key="3">
    <source>
        <dbReference type="PROSITE-ProRule" id="PRU00723"/>
    </source>
</evidence>
<comment type="caution">
    <text evidence="7">The sequence shown here is derived from an EMBL/GenBank/DDBJ whole genome shotgun (WGS) entry which is preliminary data.</text>
</comment>
<dbReference type="InterPro" id="IPR012677">
    <property type="entry name" value="Nucleotide-bd_a/b_plait_sf"/>
</dbReference>
<protein>
    <recommendedName>
        <fullName evidence="9">Zinc finger CCCH domain-containing protein 41</fullName>
    </recommendedName>
</protein>
<evidence type="ECO:0000259" key="6">
    <source>
        <dbReference type="PROSITE" id="PS50103"/>
    </source>
</evidence>
<dbReference type="PANTHER" id="PTHR14398">
    <property type="entry name" value="RNA RECOGNITION RRM/RNP DOMAIN"/>
    <property type="match status" value="1"/>
</dbReference>
<dbReference type="PROSITE" id="PS50102">
    <property type="entry name" value="RRM"/>
    <property type="match status" value="1"/>
</dbReference>
<dbReference type="GO" id="GO:0008270">
    <property type="term" value="F:zinc ion binding"/>
    <property type="evidence" value="ECO:0007669"/>
    <property type="project" value="UniProtKB-KW"/>
</dbReference>
<evidence type="ECO:0000259" key="5">
    <source>
        <dbReference type="PROSITE" id="PS50102"/>
    </source>
</evidence>
<dbReference type="PANTHER" id="PTHR14398:SF0">
    <property type="entry name" value="ZINC FINGER PROTEIN SWM"/>
    <property type="match status" value="1"/>
</dbReference>
<feature type="region of interest" description="Disordered" evidence="4">
    <location>
        <begin position="758"/>
        <end position="777"/>
    </location>
</feature>
<feature type="compositionally biased region" description="Basic and acidic residues" evidence="4">
    <location>
        <begin position="839"/>
        <end position="853"/>
    </location>
</feature>
<organism evidence="7 8">
    <name type="scientific">Linum tenue</name>
    <dbReference type="NCBI Taxonomy" id="586396"/>
    <lineage>
        <taxon>Eukaryota</taxon>
        <taxon>Viridiplantae</taxon>
        <taxon>Streptophyta</taxon>
        <taxon>Embryophyta</taxon>
        <taxon>Tracheophyta</taxon>
        <taxon>Spermatophyta</taxon>
        <taxon>Magnoliopsida</taxon>
        <taxon>eudicotyledons</taxon>
        <taxon>Gunneridae</taxon>
        <taxon>Pentapetalae</taxon>
        <taxon>rosids</taxon>
        <taxon>fabids</taxon>
        <taxon>Malpighiales</taxon>
        <taxon>Linaceae</taxon>
        <taxon>Linum</taxon>
    </lineage>
</organism>
<keyword evidence="1 2" id="KW-0694">RNA-binding</keyword>
<feature type="compositionally biased region" description="Low complexity" evidence="4">
    <location>
        <begin position="643"/>
        <end position="653"/>
    </location>
</feature>
<dbReference type="GO" id="GO:0003723">
    <property type="term" value="F:RNA binding"/>
    <property type="evidence" value="ECO:0007669"/>
    <property type="project" value="UniProtKB-UniRule"/>
</dbReference>
<dbReference type="InterPro" id="IPR035979">
    <property type="entry name" value="RBD_domain_sf"/>
</dbReference>
<feature type="compositionally biased region" description="Polar residues" evidence="4">
    <location>
        <begin position="671"/>
        <end position="684"/>
    </location>
</feature>
<dbReference type="SUPFAM" id="SSF54928">
    <property type="entry name" value="RNA-binding domain, RBD"/>
    <property type="match status" value="2"/>
</dbReference>
<evidence type="ECO:0000256" key="4">
    <source>
        <dbReference type="SAM" id="MobiDB-lite"/>
    </source>
</evidence>
<dbReference type="InterPro" id="IPR045137">
    <property type="entry name" value="RBM26/27"/>
</dbReference>
<evidence type="ECO:0008006" key="9">
    <source>
        <dbReference type="Google" id="ProtNLM"/>
    </source>
</evidence>
<feature type="compositionally biased region" description="Acidic residues" evidence="4">
    <location>
        <begin position="20"/>
        <end position="33"/>
    </location>
</feature>
<dbReference type="AlphaFoldDB" id="A0AAV0N9I6"/>
<dbReference type="InterPro" id="IPR000504">
    <property type="entry name" value="RRM_dom"/>
</dbReference>
<feature type="compositionally biased region" description="Basic and acidic residues" evidence="4">
    <location>
        <begin position="364"/>
        <end position="373"/>
    </location>
</feature>
<feature type="region of interest" description="Disordered" evidence="4">
    <location>
        <begin position="619"/>
        <end position="699"/>
    </location>
</feature>
<evidence type="ECO:0000256" key="2">
    <source>
        <dbReference type="PROSITE-ProRule" id="PRU00176"/>
    </source>
</evidence>
<feature type="compositionally biased region" description="Basic and acidic residues" evidence="4">
    <location>
        <begin position="67"/>
        <end position="91"/>
    </location>
</feature>
<evidence type="ECO:0000313" key="7">
    <source>
        <dbReference type="EMBL" id="CAI0455175.1"/>
    </source>
</evidence>
<name>A0AAV0N9I6_9ROSI</name>
<keyword evidence="8" id="KW-1185">Reference proteome</keyword>
<feature type="compositionally biased region" description="Basic and acidic residues" evidence="4">
    <location>
        <begin position="889"/>
        <end position="908"/>
    </location>
</feature>
<dbReference type="SMART" id="SM00356">
    <property type="entry name" value="ZnF_C3H1"/>
    <property type="match status" value="1"/>
</dbReference>
<accession>A0AAV0N9I6</accession>
<dbReference type="FunFam" id="3.30.70.330:FF:000719">
    <property type="entry name" value="Predicted protein"/>
    <property type="match status" value="1"/>
</dbReference>
<feature type="region of interest" description="Disordered" evidence="4">
    <location>
        <begin position="814"/>
        <end position="908"/>
    </location>
</feature>
<feature type="domain" description="RRM" evidence="5">
    <location>
        <begin position="441"/>
        <end position="513"/>
    </location>
</feature>
<gene>
    <name evidence="7" type="ORF">LITE_LOCUS32234</name>
</gene>
<feature type="region of interest" description="Disordered" evidence="4">
    <location>
        <begin position="257"/>
        <end position="286"/>
    </location>
</feature>
<dbReference type="Proteomes" id="UP001154282">
    <property type="component" value="Unassembled WGS sequence"/>
</dbReference>
<feature type="compositionally biased region" description="Polar residues" evidence="4">
    <location>
        <begin position="310"/>
        <end position="336"/>
    </location>
</feature>
<sequence length="908" mass="98928">MELRVSSLKRLGLSTSDCASDPEEKEVSDEDDDDRNHKHRRKESQSQSMQRDLLEPVSNRPFRKRNRLFDNSHPFRENESQDYTTKFEKRRPGPGSFPQRVRPNQLFSGDPGSIRGRGRDPVPWGQHDPRFNQLDLASGLFAGRGLPNVSNPRSGSWNGFGLIPGIPNGGLDTLHTMGLQGTLAPAVNSSLNMRITRQRCRDFEERGFCLRGDMCPMEHGVNRIVVEDVQSLSQFNLPVSLPSAQLVGTPSVPGGLQGIGNPSTMSANSKALNGNSTNSGLYDDNPGLNGGYSGSVAASGADFYDPDQPLWNNSGPETSNSLLHLHSPKNNGTDSLMSVDPSDQDHAGPVTGSSVWGRISGVRNRREGKEKMDSTTSNVCHLENGANKEEQDASANPRGAFRHGKPHVVTSEDIGGPSSDNKRLSGQPMRVMRKPSQKALRTLFVAGIPLKSNRRETLLSHFHKFGEIIDIYIPSKSDRAFIQFSKKEEAEAALMAPDAVMGNRFIKLWWANRDSIPDGGVSSSNNGVSLPPRGTGSIPVLPHPPPVGNRGKDIVQSSGAKVASDSPSDAYTEYQKLPNANSPKGPPPVQKKLEQLKEELRKKQEMLDQKRNDFRRQLEKLQKQTTVTKSEVSTETPKKPKVAADAAKATTEAMLSDPSPSPRQEVKMANKNKSTETASSTSKMSAGGTVPEESSDPKWLPPLRTVVPIVGSPCLANRYKLDNRPTTFQIIPPLPSGLANVDVLKEHFSTFANLTSVELESAEPCQSDDGDDGDDTSKTTATKLCSCAHVTFATRRSAETAFVNGKTWQGHDLRFTWMPSSSPSTNNPRSKATTPLPLTDDKSKKPDSQEAQHSETNGGVEKSELSEPPQPHPTEDESVQIKPVLAKISTEKEASSEKEEPGKGEDGC</sequence>
<feature type="compositionally biased region" description="Low complexity" evidence="4">
    <location>
        <begin position="623"/>
        <end position="635"/>
    </location>
</feature>
<evidence type="ECO:0000313" key="8">
    <source>
        <dbReference type="Proteomes" id="UP001154282"/>
    </source>
</evidence>
<feature type="compositionally biased region" description="Polar residues" evidence="4">
    <location>
        <begin position="555"/>
        <end position="569"/>
    </location>
</feature>
<dbReference type="Gene3D" id="3.30.70.330">
    <property type="match status" value="2"/>
</dbReference>
<feature type="compositionally biased region" description="Low complexity" evidence="4">
    <location>
        <begin position="819"/>
        <end position="830"/>
    </location>
</feature>
<proteinExistence type="predicted"/>
<feature type="region of interest" description="Disordered" evidence="4">
    <location>
        <begin position="1"/>
        <end position="116"/>
    </location>
</feature>
<dbReference type="InterPro" id="IPR000571">
    <property type="entry name" value="Znf_CCCH"/>
</dbReference>
<keyword evidence="3" id="KW-0863">Zinc-finger</keyword>
<evidence type="ECO:0000256" key="1">
    <source>
        <dbReference type="ARBA" id="ARBA00022884"/>
    </source>
</evidence>
<keyword evidence="3" id="KW-0862">Zinc</keyword>